<name>A0ABV6BGF4_9GAMM</name>
<dbReference type="RefSeq" id="WP_377246804.1">
    <property type="nucleotide sequence ID" value="NZ_JBHLXP010000005.1"/>
</dbReference>
<evidence type="ECO:0000313" key="6">
    <source>
        <dbReference type="Proteomes" id="UP001589813"/>
    </source>
</evidence>
<accession>A0ABV6BGF4</accession>
<sequence length="208" mass="22978">MNQSVSTQVLALSALCLAVRAVQQIARGEALEPGVLSTLLQSVAEQNPADAIDIYGGKLANLQGGYHILAAQLGEQPRKDLELTRYVMAVLALERLLNKSTDSLGAVGKRIERLQQQLQHFQVTDDNIIASIADIYVEHLSPLGNRIQIAGVPEQLKQSAVQQKIRALLLSAVRAAVLWRQSGGRRYHFLFQRKNLLRETQQVLQQLA</sequence>
<dbReference type="EMBL" id="JBHLXP010000005">
    <property type="protein sequence ID" value="MFC0049954.1"/>
    <property type="molecule type" value="Genomic_DNA"/>
</dbReference>
<dbReference type="HAMAP" id="MF_00695">
    <property type="entry name" value="HflD_protein"/>
    <property type="match status" value="1"/>
</dbReference>
<keyword evidence="1 4" id="KW-1003">Cell membrane</keyword>
<dbReference type="Proteomes" id="UP001589813">
    <property type="component" value="Unassembled WGS sequence"/>
</dbReference>
<comment type="caution">
    <text evidence="5">The sequence shown here is derived from an EMBL/GenBank/DDBJ whole genome shotgun (WGS) entry which is preliminary data.</text>
</comment>
<gene>
    <name evidence="4 5" type="primary">hflD</name>
    <name evidence="5" type="ORF">ACFFJP_16755</name>
</gene>
<keyword evidence="2 4" id="KW-0963">Cytoplasm</keyword>
<dbReference type="PANTHER" id="PTHR38100:SF1">
    <property type="entry name" value="HIGH FREQUENCY LYSOGENIZATION PROTEIN HFLD"/>
    <property type="match status" value="1"/>
</dbReference>
<evidence type="ECO:0000256" key="3">
    <source>
        <dbReference type="ARBA" id="ARBA00023136"/>
    </source>
</evidence>
<comment type="subcellular location">
    <subcellularLocation>
        <location evidence="4">Cytoplasm</location>
    </subcellularLocation>
    <subcellularLocation>
        <location evidence="4">Cell membrane</location>
        <topology evidence="4">Peripheral membrane protein</topology>
        <orientation evidence="4">Cytoplasmic side</orientation>
    </subcellularLocation>
</comment>
<comment type="similarity">
    <text evidence="4">Belongs to the HflD family.</text>
</comment>
<dbReference type="Pfam" id="PF04356">
    <property type="entry name" value="DUF489"/>
    <property type="match status" value="1"/>
</dbReference>
<dbReference type="Gene3D" id="1.10.3890.10">
    <property type="entry name" value="HflD-like"/>
    <property type="match status" value="1"/>
</dbReference>
<keyword evidence="6" id="KW-1185">Reference proteome</keyword>
<dbReference type="InterPro" id="IPR035932">
    <property type="entry name" value="HflD-like_sf"/>
</dbReference>
<proteinExistence type="inferred from homology"/>
<dbReference type="NCBIfam" id="NF001246">
    <property type="entry name" value="PRK00218.1-2"/>
    <property type="match status" value="1"/>
</dbReference>
<dbReference type="InterPro" id="IPR007451">
    <property type="entry name" value="HflD"/>
</dbReference>
<keyword evidence="3 4" id="KW-0472">Membrane</keyword>
<evidence type="ECO:0000313" key="5">
    <source>
        <dbReference type="EMBL" id="MFC0049954.1"/>
    </source>
</evidence>
<dbReference type="SUPFAM" id="SSF101322">
    <property type="entry name" value="YcfC-like"/>
    <property type="match status" value="1"/>
</dbReference>
<evidence type="ECO:0000256" key="2">
    <source>
        <dbReference type="ARBA" id="ARBA00022490"/>
    </source>
</evidence>
<evidence type="ECO:0000256" key="1">
    <source>
        <dbReference type="ARBA" id="ARBA00022475"/>
    </source>
</evidence>
<dbReference type="PANTHER" id="PTHR38100">
    <property type="entry name" value="HIGH FREQUENCY LYSOGENIZATION PROTEIN HFLD"/>
    <property type="match status" value="1"/>
</dbReference>
<reference evidence="5 6" key="1">
    <citation type="submission" date="2024-09" db="EMBL/GenBank/DDBJ databases">
        <authorList>
            <person name="Sun Q."/>
            <person name="Mori K."/>
        </authorList>
    </citation>
    <scope>NUCLEOTIDE SEQUENCE [LARGE SCALE GENOMIC DNA]</scope>
    <source>
        <strain evidence="5 6">KCTC 23315</strain>
    </source>
</reference>
<protein>
    <recommendedName>
        <fullName evidence="4">High frequency lysogenization protein HflD homolog</fullName>
    </recommendedName>
</protein>
<evidence type="ECO:0000256" key="4">
    <source>
        <dbReference type="HAMAP-Rule" id="MF_00695"/>
    </source>
</evidence>
<organism evidence="5 6">
    <name type="scientific">Rheinheimera tilapiae</name>
    <dbReference type="NCBI Taxonomy" id="875043"/>
    <lineage>
        <taxon>Bacteria</taxon>
        <taxon>Pseudomonadati</taxon>
        <taxon>Pseudomonadota</taxon>
        <taxon>Gammaproteobacteria</taxon>
        <taxon>Chromatiales</taxon>
        <taxon>Chromatiaceae</taxon>
        <taxon>Rheinheimera</taxon>
    </lineage>
</organism>